<dbReference type="AlphaFoldDB" id="A0AAE9KIZ1"/>
<accession>A0AAE9KIZ1</accession>
<reference evidence="4" key="3">
    <citation type="journal article" date="2022" name="Res Sq">
        <title>Evolution of multicellular longitudinally dividing oral cavity symbionts (Neisseriaceae).</title>
        <authorList>
            <person name="Nyongesa S."/>
            <person name="Weber P."/>
            <person name="Bernet E."/>
            <person name="Pullido F."/>
            <person name="Nieckarz M."/>
            <person name="Delaby M."/>
            <person name="Nieves C."/>
            <person name="Viehboeck T."/>
            <person name="Krause N."/>
            <person name="Rivera-Millot A."/>
            <person name="Nakamura A."/>
            <person name="Vischer N."/>
            <person name="VanNieuwenhze M."/>
            <person name="Brun Y."/>
            <person name="Cava F."/>
            <person name="Bulgheresi S."/>
            <person name="Veyrier F."/>
        </authorList>
    </citation>
    <scope>NUCLEOTIDE SEQUENCE</scope>
    <source>
        <strain evidence="4">1258/02</strain>
    </source>
</reference>
<keyword evidence="1" id="KW-0732">Signal</keyword>
<reference evidence="4" key="2">
    <citation type="submission" date="2021-12" db="EMBL/GenBank/DDBJ databases">
        <authorList>
            <person name="Veyrier F.J."/>
        </authorList>
    </citation>
    <scope>NUCLEOTIDE SEQUENCE</scope>
    <source>
        <strain evidence="4">1258/02</strain>
    </source>
</reference>
<feature type="domain" description="ACP-like" evidence="2">
    <location>
        <begin position="69"/>
        <end position="137"/>
    </location>
</feature>
<dbReference type="EMBL" id="CP091507">
    <property type="protein sequence ID" value="UOO79788.1"/>
    <property type="molecule type" value="Genomic_DNA"/>
</dbReference>
<dbReference type="Proteomes" id="UP000829756">
    <property type="component" value="Chromosome"/>
</dbReference>
<proteinExistence type="predicted"/>
<name>A0AAE9KIZ1_9NEIS</name>
<sequence>MNTIKLSLPAAILLALAACAPAQNEAPAASAPAASAASTVAAGDAAASGLTDIAPAEHQTVINDAKWQDYRCDGGKTLQARYHAGEATAVAQVKIDGHTLTLQYDGVQSNEDLTAFSGGSYSWVISNLHRADFYKEDNGFLFQQEQQKINGESLPVDNILVKNCAPAS</sequence>
<dbReference type="InterPro" id="IPR056025">
    <property type="entry name" value="ACP_dom"/>
</dbReference>
<keyword evidence="5" id="KW-1185">Reference proteome</keyword>
<dbReference type="Proteomes" id="UP000294721">
    <property type="component" value="Unassembled WGS sequence"/>
</dbReference>
<feature type="chain" id="PRO_5042032450" description="ACP-like domain-containing protein" evidence="1">
    <location>
        <begin position="23"/>
        <end position="168"/>
    </location>
</feature>
<reference evidence="3 5" key="1">
    <citation type="submission" date="2019-03" db="EMBL/GenBank/DDBJ databases">
        <title>Genomic Encyclopedia of Type Strains, Phase IV (KMG-IV): sequencing the most valuable type-strain genomes for metagenomic binning, comparative biology and taxonomic classification.</title>
        <authorList>
            <person name="Goeker M."/>
        </authorList>
    </citation>
    <scope>NUCLEOTIDE SEQUENCE [LARGE SCALE GENOMIC DNA]</scope>
    <source>
        <strain evidence="3 5">DSM 17474</strain>
    </source>
</reference>
<dbReference type="KEGG" id="usu:LVJ78_01810"/>
<evidence type="ECO:0000256" key="1">
    <source>
        <dbReference type="SAM" id="SignalP"/>
    </source>
</evidence>
<feature type="signal peptide" evidence="1">
    <location>
        <begin position="1"/>
        <end position="22"/>
    </location>
</feature>
<evidence type="ECO:0000313" key="3">
    <source>
        <dbReference type="EMBL" id="TCP03747.1"/>
    </source>
</evidence>
<dbReference type="PROSITE" id="PS51257">
    <property type="entry name" value="PROKAR_LIPOPROTEIN"/>
    <property type="match status" value="1"/>
</dbReference>
<evidence type="ECO:0000259" key="2">
    <source>
        <dbReference type="Pfam" id="PF24574"/>
    </source>
</evidence>
<gene>
    <name evidence="3" type="ORF">EV680_11939</name>
    <name evidence="4" type="ORF">LVJ78_01810</name>
</gene>
<dbReference type="RefSeq" id="WP_132954199.1">
    <property type="nucleotide sequence ID" value="NZ_CALJUB010000076.1"/>
</dbReference>
<evidence type="ECO:0000313" key="4">
    <source>
        <dbReference type="EMBL" id="UOO79788.1"/>
    </source>
</evidence>
<protein>
    <recommendedName>
        <fullName evidence="2">ACP-like domain-containing protein</fullName>
    </recommendedName>
</protein>
<organism evidence="4 6">
    <name type="scientific">Uruburuella suis</name>
    <dbReference type="NCBI Taxonomy" id="252130"/>
    <lineage>
        <taxon>Bacteria</taxon>
        <taxon>Pseudomonadati</taxon>
        <taxon>Pseudomonadota</taxon>
        <taxon>Betaproteobacteria</taxon>
        <taxon>Neisseriales</taxon>
        <taxon>Neisseriaceae</taxon>
        <taxon>Uruburuella</taxon>
    </lineage>
</organism>
<evidence type="ECO:0000313" key="6">
    <source>
        <dbReference type="Proteomes" id="UP000829756"/>
    </source>
</evidence>
<dbReference type="Pfam" id="PF24574">
    <property type="entry name" value="Nm-ACP"/>
    <property type="match status" value="1"/>
</dbReference>
<dbReference type="EMBL" id="SLXE01000019">
    <property type="protein sequence ID" value="TCP03747.1"/>
    <property type="molecule type" value="Genomic_DNA"/>
</dbReference>
<evidence type="ECO:0000313" key="5">
    <source>
        <dbReference type="Proteomes" id="UP000294721"/>
    </source>
</evidence>